<dbReference type="EMBL" id="JAUHHV010000001">
    <property type="protein sequence ID" value="KAK1434484.1"/>
    <property type="molecule type" value="Genomic_DNA"/>
</dbReference>
<reference evidence="2" key="1">
    <citation type="journal article" date="2023" name="bioRxiv">
        <title>Improved chromosome-level genome assembly for marigold (Tagetes erecta).</title>
        <authorList>
            <person name="Jiang F."/>
            <person name="Yuan L."/>
            <person name="Wang S."/>
            <person name="Wang H."/>
            <person name="Xu D."/>
            <person name="Wang A."/>
            <person name="Fan W."/>
        </authorList>
    </citation>
    <scope>NUCLEOTIDE SEQUENCE</scope>
    <source>
        <strain evidence="2">WSJ</strain>
        <tissue evidence="2">Leaf</tissue>
    </source>
</reference>
<evidence type="ECO:0000313" key="2">
    <source>
        <dbReference type="EMBL" id="KAK1434484.1"/>
    </source>
</evidence>
<evidence type="ECO:0000313" key="3">
    <source>
        <dbReference type="Proteomes" id="UP001229421"/>
    </source>
</evidence>
<dbReference type="AlphaFoldDB" id="A0AAD8L5E3"/>
<dbReference type="Proteomes" id="UP001229421">
    <property type="component" value="Unassembled WGS sequence"/>
</dbReference>
<sequence length="215" mass="24566">MMLGHLKGPELRHQPKEVPRTSKQIRETEEINKFQQIITAGITVAMPSIITGVTKAVFGECMHSTSMKRNGTKKETSSNLILKKYGVILKPEEVGNEETFSEDELPQTKDDVDVDVDVDDDSEKVYDDCANKYNDDNVDWKNESKVDISVVPDEVSKRKEHRPKRKLSQMAKILVSAYEDRKVEVEDEVTALEKNITAYLFAGIGDEWYVYLNYM</sequence>
<proteinExistence type="predicted"/>
<organism evidence="2 3">
    <name type="scientific">Tagetes erecta</name>
    <name type="common">African marigold</name>
    <dbReference type="NCBI Taxonomy" id="13708"/>
    <lineage>
        <taxon>Eukaryota</taxon>
        <taxon>Viridiplantae</taxon>
        <taxon>Streptophyta</taxon>
        <taxon>Embryophyta</taxon>
        <taxon>Tracheophyta</taxon>
        <taxon>Spermatophyta</taxon>
        <taxon>Magnoliopsida</taxon>
        <taxon>eudicotyledons</taxon>
        <taxon>Gunneridae</taxon>
        <taxon>Pentapetalae</taxon>
        <taxon>asterids</taxon>
        <taxon>campanulids</taxon>
        <taxon>Asterales</taxon>
        <taxon>Asteraceae</taxon>
        <taxon>Asteroideae</taxon>
        <taxon>Heliantheae alliance</taxon>
        <taxon>Tageteae</taxon>
        <taxon>Tagetes</taxon>
    </lineage>
</organism>
<accession>A0AAD8L5E3</accession>
<gene>
    <name evidence="2" type="ORF">QVD17_00227</name>
</gene>
<keyword evidence="3" id="KW-1185">Reference proteome</keyword>
<feature type="region of interest" description="Disordered" evidence="1">
    <location>
        <begin position="1"/>
        <end position="25"/>
    </location>
</feature>
<comment type="caution">
    <text evidence="2">The sequence shown here is derived from an EMBL/GenBank/DDBJ whole genome shotgun (WGS) entry which is preliminary data.</text>
</comment>
<evidence type="ECO:0000256" key="1">
    <source>
        <dbReference type="SAM" id="MobiDB-lite"/>
    </source>
</evidence>
<name>A0AAD8L5E3_TARER</name>
<feature type="compositionally biased region" description="Basic and acidic residues" evidence="1">
    <location>
        <begin position="7"/>
        <end position="25"/>
    </location>
</feature>
<protein>
    <submittedName>
        <fullName evidence="2">Uncharacterized protein</fullName>
    </submittedName>
</protein>